<dbReference type="InterPro" id="IPR001611">
    <property type="entry name" value="Leu-rich_rpt"/>
</dbReference>
<dbReference type="Pfam" id="PF00560">
    <property type="entry name" value="LRR_1"/>
    <property type="match status" value="2"/>
</dbReference>
<dbReference type="PROSITE" id="PS51257">
    <property type="entry name" value="PROKAR_LIPOPROTEIN"/>
    <property type="match status" value="1"/>
</dbReference>
<dbReference type="PANTHER" id="PTHR48064">
    <property type="entry name" value="OS01G0750400 PROTEIN"/>
    <property type="match status" value="1"/>
</dbReference>
<evidence type="ECO:0008006" key="5">
    <source>
        <dbReference type="Google" id="ProtNLM"/>
    </source>
</evidence>
<evidence type="ECO:0000256" key="1">
    <source>
        <dbReference type="ARBA" id="ARBA00022614"/>
    </source>
</evidence>
<evidence type="ECO:0000256" key="2">
    <source>
        <dbReference type="ARBA" id="ARBA00022737"/>
    </source>
</evidence>
<keyword evidence="3" id="KW-0732">Signal</keyword>
<reference evidence="4" key="1">
    <citation type="submission" date="2021-01" db="EMBL/GenBank/DDBJ databases">
        <authorList>
            <person name="Corre E."/>
            <person name="Pelletier E."/>
            <person name="Niang G."/>
            <person name="Scheremetjew M."/>
            <person name="Finn R."/>
            <person name="Kale V."/>
            <person name="Holt S."/>
            <person name="Cochrane G."/>
            <person name="Meng A."/>
            <person name="Brown T."/>
            <person name="Cohen L."/>
        </authorList>
    </citation>
    <scope>NUCLEOTIDE SEQUENCE</scope>
    <source>
        <strain evidence="4">UNC1205</strain>
    </source>
</reference>
<dbReference type="InterPro" id="IPR053038">
    <property type="entry name" value="RLP_Defense"/>
</dbReference>
<feature type="chain" id="PRO_5031387395" description="Leucine-rich repeat-containing N-terminal plant-type domain-containing protein" evidence="3">
    <location>
        <begin position="26"/>
        <end position="356"/>
    </location>
</feature>
<dbReference type="EMBL" id="HBFL01002989">
    <property type="protein sequence ID" value="CAD8762079.1"/>
    <property type="molecule type" value="Transcribed_RNA"/>
</dbReference>
<keyword evidence="1" id="KW-0433">Leucine-rich repeat</keyword>
<dbReference type="PANTHER" id="PTHR48064:SF6">
    <property type="entry name" value="RECEPTOR-LIKE PROTEIN KINASE 2"/>
    <property type="match status" value="1"/>
</dbReference>
<dbReference type="SUPFAM" id="SSF52058">
    <property type="entry name" value="L domain-like"/>
    <property type="match status" value="1"/>
</dbReference>
<keyword evidence="2" id="KW-0677">Repeat</keyword>
<organism evidence="4">
    <name type="scientific">Pseudo-nitzschia delicatissima</name>
    <dbReference type="NCBI Taxonomy" id="44447"/>
    <lineage>
        <taxon>Eukaryota</taxon>
        <taxon>Sar</taxon>
        <taxon>Stramenopiles</taxon>
        <taxon>Ochrophyta</taxon>
        <taxon>Bacillariophyta</taxon>
        <taxon>Bacillariophyceae</taxon>
        <taxon>Bacillariophycidae</taxon>
        <taxon>Bacillariales</taxon>
        <taxon>Bacillariaceae</taxon>
        <taxon>Pseudo-nitzschia</taxon>
    </lineage>
</organism>
<dbReference type="AlphaFoldDB" id="A0A7S0UJZ2"/>
<name>A0A7S0UJZ2_9STRA</name>
<dbReference type="InterPro" id="IPR032675">
    <property type="entry name" value="LRR_dom_sf"/>
</dbReference>
<feature type="signal peptide" evidence="3">
    <location>
        <begin position="1"/>
        <end position="25"/>
    </location>
</feature>
<protein>
    <recommendedName>
        <fullName evidence="5">Leucine-rich repeat-containing N-terminal plant-type domain-containing protein</fullName>
    </recommendedName>
</protein>
<accession>A0A7S0UJZ2</accession>
<proteinExistence type="predicted"/>
<dbReference type="Gene3D" id="3.80.10.10">
    <property type="entry name" value="Ribonuclease Inhibitor"/>
    <property type="match status" value="1"/>
</dbReference>
<gene>
    <name evidence="4" type="ORF">PDEL1432_LOCUS2119</name>
</gene>
<evidence type="ECO:0000256" key="3">
    <source>
        <dbReference type="SAM" id="SignalP"/>
    </source>
</evidence>
<evidence type="ECO:0000313" key="4">
    <source>
        <dbReference type="EMBL" id="CAD8762079.1"/>
    </source>
</evidence>
<sequence length="356" mass="40440">MKRCSTSAFCNLVLIGACLPWDCVGDEIQVVAARRNVRRRTRFVAPRFVDTEDTLLALASLTREDEDFASRVSSYSMPNNPTTPTKPPVREDRDILIQNKCGVTAIERSRDILTELLTVSDASALTNPYTSQFKAREWVDKNDPAIICSLNKKRIDQRYRLALLYYELGGSSWTRCKAEEDVDDSTEEECPGNRFLDKSNECEWYGMICGDSFNVATAEWMDAYYPLEVLNLQSNNLSGKLYKEFYDFPKLKEIFLNDNSLSGTIGEEIGNFQDVTVLQLDSNSFDGSIPEQGLFEMKKLAGLSIQENDLQGSLDELCDVMYDRRFEFESYLTLKMEADCLGNSPKVYCECCSTCH</sequence>
<dbReference type="FunFam" id="3.80.10.10:FF:000041">
    <property type="entry name" value="LRR receptor-like serine/threonine-protein kinase ERECTA"/>
    <property type="match status" value="1"/>
</dbReference>